<organism evidence="2 3">
    <name type="scientific">Zasmidium cellare</name>
    <name type="common">Wine cellar mold</name>
    <name type="synonym">Racodium cellare</name>
    <dbReference type="NCBI Taxonomy" id="395010"/>
    <lineage>
        <taxon>Eukaryota</taxon>
        <taxon>Fungi</taxon>
        <taxon>Dikarya</taxon>
        <taxon>Ascomycota</taxon>
        <taxon>Pezizomycotina</taxon>
        <taxon>Dothideomycetes</taxon>
        <taxon>Dothideomycetidae</taxon>
        <taxon>Mycosphaerellales</taxon>
        <taxon>Mycosphaerellaceae</taxon>
        <taxon>Zasmidium</taxon>
    </lineage>
</organism>
<feature type="region of interest" description="Disordered" evidence="1">
    <location>
        <begin position="1"/>
        <end position="37"/>
    </location>
</feature>
<proteinExistence type="predicted"/>
<dbReference type="EMBL" id="JAXOVC010000003">
    <property type="protein sequence ID" value="KAK4504242.1"/>
    <property type="molecule type" value="Genomic_DNA"/>
</dbReference>
<feature type="compositionally biased region" description="Basic and acidic residues" evidence="1">
    <location>
        <begin position="20"/>
        <end position="30"/>
    </location>
</feature>
<sequence>MRWSSSTTLIGGSRASKSRRTLESVSRSDQESPNSSIENQVVDIGQAGQHLLQLVDREIFLIDRGNLPSLLGLDVERTEGLRPQLSFSRDNRFILPRNQMDDIALKLKAQATDHPVDLHAFAIEHDISVESLNNLIEARASGDWPRVIIDVDHHSYLCSHAFTDGVKRKVAELVTLPGTGARDLTSVVGHGVPSAVLVALATEATSAAGGEVRFAGDHVVYIPSCTSCAEDKERQQHNEEEQQAHQQFLHLIETELWCPLHLYAAGIIETQDPTLKSDLETAATTHFTQTIIPTLTTTLTNQNLLRSPDRQSIHAALLTTTTTPQTFASLQTTIAHLGQTLSLPPLPASLVLQTKTTHLHLTAQRLQTLHQPLDILQNLIWILLATSGPGLFKSSVKYTSRMIKLYDEVGGDGEVAGMLNLWWEKVKGGLGDGEDLRQMRELAVHAVEGWREGEG</sequence>
<comment type="caution">
    <text evidence="2">The sequence shown here is derived from an EMBL/GenBank/DDBJ whole genome shotgun (WGS) entry which is preliminary data.</text>
</comment>
<dbReference type="Proteomes" id="UP001305779">
    <property type="component" value="Unassembled WGS sequence"/>
</dbReference>
<evidence type="ECO:0000313" key="3">
    <source>
        <dbReference type="Proteomes" id="UP001305779"/>
    </source>
</evidence>
<protein>
    <submittedName>
        <fullName evidence="2">Uncharacterized protein</fullName>
    </submittedName>
</protein>
<reference evidence="2 3" key="1">
    <citation type="journal article" date="2023" name="G3 (Bethesda)">
        <title>A chromosome-level genome assembly of Zasmidium syzygii isolated from banana leaves.</title>
        <authorList>
            <person name="van Westerhoven A.C."/>
            <person name="Mehrabi R."/>
            <person name="Talebi R."/>
            <person name="Steentjes M.B.F."/>
            <person name="Corcolon B."/>
            <person name="Chong P.A."/>
            <person name="Kema G.H.J."/>
            <person name="Seidl M.F."/>
        </authorList>
    </citation>
    <scope>NUCLEOTIDE SEQUENCE [LARGE SCALE GENOMIC DNA]</scope>
    <source>
        <strain evidence="2 3">P124</strain>
    </source>
</reference>
<keyword evidence="3" id="KW-1185">Reference proteome</keyword>
<feature type="compositionally biased region" description="Polar residues" evidence="1">
    <location>
        <begin position="1"/>
        <end position="10"/>
    </location>
</feature>
<evidence type="ECO:0000256" key="1">
    <source>
        <dbReference type="SAM" id="MobiDB-lite"/>
    </source>
</evidence>
<accession>A0ABR0ERM7</accession>
<gene>
    <name evidence="2" type="ORF">PRZ48_005158</name>
</gene>
<evidence type="ECO:0000313" key="2">
    <source>
        <dbReference type="EMBL" id="KAK4504242.1"/>
    </source>
</evidence>
<name>A0ABR0ERM7_ZASCE</name>